<evidence type="ECO:0000313" key="3">
    <source>
        <dbReference type="EMBL" id="TQV87951.1"/>
    </source>
</evidence>
<comment type="caution">
    <text evidence="3">The sequence shown here is derived from an EMBL/GenBank/DDBJ whole genome shotgun (WGS) entry which is preliminary data.</text>
</comment>
<dbReference type="InterPro" id="IPR047142">
    <property type="entry name" value="OryJ/VirC-like"/>
</dbReference>
<dbReference type="InterPro" id="IPR013096">
    <property type="entry name" value="Cupin_2"/>
</dbReference>
<reference evidence="3 4" key="1">
    <citation type="submission" date="2019-07" db="EMBL/GenBank/DDBJ databases">
        <title>Draft genome for Aliikangiella sp. M105.</title>
        <authorList>
            <person name="Wang G."/>
        </authorList>
    </citation>
    <scope>NUCLEOTIDE SEQUENCE [LARGE SCALE GENOMIC DNA]</scope>
    <source>
        <strain evidence="3 4">M105</strain>
    </source>
</reference>
<feature type="compositionally biased region" description="Polar residues" evidence="1">
    <location>
        <begin position="1"/>
        <end position="21"/>
    </location>
</feature>
<dbReference type="Proteomes" id="UP000315439">
    <property type="component" value="Unassembled WGS sequence"/>
</dbReference>
<dbReference type="SUPFAM" id="SSF51182">
    <property type="entry name" value="RmlC-like cupins"/>
    <property type="match status" value="1"/>
</dbReference>
<proteinExistence type="predicted"/>
<keyword evidence="4" id="KW-1185">Reference proteome</keyword>
<sequence>MSKNNQETQVEQLAKSQSSWTGDKLPHYEQGQPEVTILKITIPAGTKLPLHKHSVINAGVLLKGKLTVVSDEGKTLHMKAGDPIVELVNKWHYGINEGKEPAEIIVFYAGVEGVPITTKKSKN</sequence>
<evidence type="ECO:0000259" key="2">
    <source>
        <dbReference type="Pfam" id="PF07883"/>
    </source>
</evidence>
<dbReference type="Gene3D" id="2.60.120.10">
    <property type="entry name" value="Jelly Rolls"/>
    <property type="match status" value="1"/>
</dbReference>
<dbReference type="InterPro" id="IPR011051">
    <property type="entry name" value="RmlC_Cupin_sf"/>
</dbReference>
<name>A0A545UEP9_9GAMM</name>
<evidence type="ECO:0000256" key="1">
    <source>
        <dbReference type="SAM" id="MobiDB-lite"/>
    </source>
</evidence>
<feature type="region of interest" description="Disordered" evidence="1">
    <location>
        <begin position="1"/>
        <end position="28"/>
    </location>
</feature>
<dbReference type="EMBL" id="VIKS01000006">
    <property type="protein sequence ID" value="TQV87951.1"/>
    <property type="molecule type" value="Genomic_DNA"/>
</dbReference>
<organism evidence="3 4">
    <name type="scientific">Aliikangiella coralliicola</name>
    <dbReference type="NCBI Taxonomy" id="2592383"/>
    <lineage>
        <taxon>Bacteria</taxon>
        <taxon>Pseudomonadati</taxon>
        <taxon>Pseudomonadota</taxon>
        <taxon>Gammaproteobacteria</taxon>
        <taxon>Oceanospirillales</taxon>
        <taxon>Pleioneaceae</taxon>
        <taxon>Aliikangiella</taxon>
    </lineage>
</organism>
<feature type="domain" description="Cupin type-2" evidence="2">
    <location>
        <begin position="40"/>
        <end position="108"/>
    </location>
</feature>
<accession>A0A545UEP9</accession>
<gene>
    <name evidence="3" type="ORF">FLL46_11270</name>
</gene>
<dbReference type="Pfam" id="PF07883">
    <property type="entry name" value="Cupin_2"/>
    <property type="match status" value="1"/>
</dbReference>
<protein>
    <submittedName>
        <fullName evidence="3">Cupin domain-containing protein</fullName>
    </submittedName>
</protein>
<dbReference type="AlphaFoldDB" id="A0A545UEP9"/>
<dbReference type="RefSeq" id="WP_142893612.1">
    <property type="nucleotide sequence ID" value="NZ_ML660163.1"/>
</dbReference>
<dbReference type="InterPro" id="IPR014710">
    <property type="entry name" value="RmlC-like_jellyroll"/>
</dbReference>
<dbReference type="PANTHER" id="PTHR36156:SF2">
    <property type="entry name" value="CUPIN TYPE-2 DOMAIN-CONTAINING PROTEIN"/>
    <property type="match status" value="1"/>
</dbReference>
<dbReference type="CDD" id="cd02236">
    <property type="entry name" value="cupin_CV2614-like"/>
    <property type="match status" value="1"/>
</dbReference>
<dbReference type="OrthoDB" id="287220at2"/>
<evidence type="ECO:0000313" key="4">
    <source>
        <dbReference type="Proteomes" id="UP000315439"/>
    </source>
</evidence>
<dbReference type="PANTHER" id="PTHR36156">
    <property type="entry name" value="SLR2101 PROTEIN"/>
    <property type="match status" value="1"/>
</dbReference>